<feature type="region of interest" description="Disordered" evidence="1">
    <location>
        <begin position="1"/>
        <end position="23"/>
    </location>
</feature>
<gene>
    <name evidence="2" type="ORF">GCM10009760_07940</name>
</gene>
<comment type="caution">
    <text evidence="2">The sequence shown here is derived from an EMBL/GenBank/DDBJ whole genome shotgun (WGS) entry which is preliminary data.</text>
</comment>
<organism evidence="2 3">
    <name type="scientific">Kitasatospora kazusensis</name>
    <dbReference type="NCBI Taxonomy" id="407974"/>
    <lineage>
        <taxon>Bacteria</taxon>
        <taxon>Bacillati</taxon>
        <taxon>Actinomycetota</taxon>
        <taxon>Actinomycetes</taxon>
        <taxon>Kitasatosporales</taxon>
        <taxon>Streptomycetaceae</taxon>
        <taxon>Kitasatospora</taxon>
    </lineage>
</organism>
<proteinExistence type="predicted"/>
<evidence type="ECO:0000313" key="3">
    <source>
        <dbReference type="Proteomes" id="UP001422759"/>
    </source>
</evidence>
<feature type="region of interest" description="Disordered" evidence="1">
    <location>
        <begin position="47"/>
        <end position="74"/>
    </location>
</feature>
<evidence type="ECO:0000256" key="1">
    <source>
        <dbReference type="SAM" id="MobiDB-lite"/>
    </source>
</evidence>
<dbReference type="EMBL" id="BAAANT010000003">
    <property type="protein sequence ID" value="GAA2132689.1"/>
    <property type="molecule type" value="Genomic_DNA"/>
</dbReference>
<sequence length="74" mass="7154">MAGFGGSVARSQSGFGAGRGPQAGWLGTRNGSAIVDCDGCGCGAAAVDGSDMSPPQRSESARLTLPEIAASPGL</sequence>
<accession>A0ABN2YWV8</accession>
<dbReference type="Proteomes" id="UP001422759">
    <property type="component" value="Unassembled WGS sequence"/>
</dbReference>
<keyword evidence="3" id="KW-1185">Reference proteome</keyword>
<evidence type="ECO:0000313" key="2">
    <source>
        <dbReference type="EMBL" id="GAA2132689.1"/>
    </source>
</evidence>
<protein>
    <submittedName>
        <fullName evidence="2">Uncharacterized protein</fullName>
    </submittedName>
</protein>
<name>A0ABN2YWV8_9ACTN</name>
<reference evidence="2 3" key="1">
    <citation type="journal article" date="2019" name="Int. J. Syst. Evol. Microbiol.">
        <title>The Global Catalogue of Microorganisms (GCM) 10K type strain sequencing project: providing services to taxonomists for standard genome sequencing and annotation.</title>
        <authorList>
            <consortium name="The Broad Institute Genomics Platform"/>
            <consortium name="The Broad Institute Genome Sequencing Center for Infectious Disease"/>
            <person name="Wu L."/>
            <person name="Ma J."/>
        </authorList>
    </citation>
    <scope>NUCLEOTIDE SEQUENCE [LARGE SCALE GENOMIC DNA]</scope>
    <source>
        <strain evidence="2 3">JCM 14560</strain>
    </source>
</reference>